<comment type="similarity">
    <text evidence="1">Belongs to the membrane fusion protein (MFP) (TC 8.A.1) family.</text>
</comment>
<evidence type="ECO:0000259" key="3">
    <source>
        <dbReference type="Pfam" id="PF25989"/>
    </source>
</evidence>
<dbReference type="FunFam" id="2.40.30.170:FF:000010">
    <property type="entry name" value="Efflux RND transporter periplasmic adaptor subunit"/>
    <property type="match status" value="1"/>
</dbReference>
<dbReference type="InterPro" id="IPR006143">
    <property type="entry name" value="RND_pump_MFP"/>
</dbReference>
<comment type="caution">
    <text evidence="4">The sequence shown here is derived from an EMBL/GenBank/DDBJ whole genome shotgun (WGS) entry which is preliminary data.</text>
</comment>
<dbReference type="Gene3D" id="2.40.30.170">
    <property type="match status" value="1"/>
</dbReference>
<dbReference type="Gene3D" id="1.10.287.470">
    <property type="entry name" value="Helix hairpin bin"/>
    <property type="match status" value="1"/>
</dbReference>
<sequence>MKKSVLLIALIAIGCLSSCGGGNGEDKTAAGAGADEKPKVKLANVVARPVDQIQEYTATVEAEAKNNIAPSMPVRIDNILVEVGDRVSKGQKLVEMDGANLRQAKLQYENQQKEYNRINELYKVGGVSKSDLDAIKTALDVTETSYKNLLENTSLLSPISGIITARNFDSGDMFGGGVPVLTVEQIIPVKLKINVSESYFTRVKKGAEASIKLDVYGEEEFIGKVNLVYPTINAATRTFQVEIKLDNRDLRVRPGMFARVTLNYGTLHHVVVPDLAIVKQAGSGDRYVYVYKNGKVSYNKVELGRRMDSEYELIAGIPDNAQVVVAGQARLLNGMEVEVEK</sequence>
<dbReference type="Gene3D" id="2.40.50.100">
    <property type="match status" value="1"/>
</dbReference>
<feature type="domain" description="YknX-like C-terminal permuted SH3-like" evidence="3">
    <location>
        <begin position="270"/>
        <end position="339"/>
    </location>
</feature>
<dbReference type="InterPro" id="IPR058792">
    <property type="entry name" value="Beta-barrel_RND_2"/>
</dbReference>
<evidence type="ECO:0000259" key="2">
    <source>
        <dbReference type="Pfam" id="PF25954"/>
    </source>
</evidence>
<dbReference type="SUPFAM" id="SSF111369">
    <property type="entry name" value="HlyD-like secretion proteins"/>
    <property type="match status" value="1"/>
</dbReference>
<dbReference type="InterPro" id="IPR058637">
    <property type="entry name" value="YknX-like_C"/>
</dbReference>
<dbReference type="Gene3D" id="2.40.420.20">
    <property type="match status" value="1"/>
</dbReference>
<dbReference type="EMBL" id="SNRY01000237">
    <property type="protein sequence ID" value="KAA6344070.1"/>
    <property type="molecule type" value="Genomic_DNA"/>
</dbReference>
<name>A0A5J4SFI4_9ZZZZ</name>
<feature type="domain" description="CusB-like beta-barrel" evidence="2">
    <location>
        <begin position="191"/>
        <end position="263"/>
    </location>
</feature>
<dbReference type="GO" id="GO:0015562">
    <property type="term" value="F:efflux transmembrane transporter activity"/>
    <property type="evidence" value="ECO:0007669"/>
    <property type="project" value="TreeGrafter"/>
</dbReference>
<dbReference type="PANTHER" id="PTHR30469">
    <property type="entry name" value="MULTIDRUG RESISTANCE PROTEIN MDTA"/>
    <property type="match status" value="1"/>
</dbReference>
<proteinExistence type="inferred from homology"/>
<dbReference type="Pfam" id="PF25954">
    <property type="entry name" value="Beta-barrel_RND_2"/>
    <property type="match status" value="1"/>
</dbReference>
<reference evidence="4" key="1">
    <citation type="submission" date="2019-03" db="EMBL/GenBank/DDBJ databases">
        <title>Single cell metagenomics reveals metabolic interactions within the superorganism composed of flagellate Streblomastix strix and complex community of Bacteroidetes bacteria on its surface.</title>
        <authorList>
            <person name="Treitli S.C."/>
            <person name="Kolisko M."/>
            <person name="Husnik F."/>
            <person name="Keeling P."/>
            <person name="Hampl V."/>
        </authorList>
    </citation>
    <scope>NUCLEOTIDE SEQUENCE</scope>
    <source>
        <strain evidence="4">STM</strain>
    </source>
</reference>
<dbReference type="NCBIfam" id="TIGR01730">
    <property type="entry name" value="RND_mfp"/>
    <property type="match status" value="1"/>
</dbReference>
<organism evidence="4">
    <name type="scientific">termite gut metagenome</name>
    <dbReference type="NCBI Taxonomy" id="433724"/>
    <lineage>
        <taxon>unclassified sequences</taxon>
        <taxon>metagenomes</taxon>
        <taxon>organismal metagenomes</taxon>
    </lineage>
</organism>
<protein>
    <submittedName>
        <fullName evidence="4">Cation efflux system protein CusB</fullName>
    </submittedName>
</protein>
<dbReference type="Pfam" id="PF25989">
    <property type="entry name" value="YknX_C"/>
    <property type="match status" value="1"/>
</dbReference>
<dbReference type="GO" id="GO:1990281">
    <property type="term" value="C:efflux pump complex"/>
    <property type="evidence" value="ECO:0007669"/>
    <property type="project" value="TreeGrafter"/>
</dbReference>
<accession>A0A5J4SFI4</accession>
<dbReference type="AlphaFoldDB" id="A0A5J4SFI4"/>
<evidence type="ECO:0000313" key="4">
    <source>
        <dbReference type="EMBL" id="KAA6344070.1"/>
    </source>
</evidence>
<evidence type="ECO:0000256" key="1">
    <source>
        <dbReference type="ARBA" id="ARBA00009477"/>
    </source>
</evidence>
<dbReference type="PROSITE" id="PS51257">
    <property type="entry name" value="PROKAR_LIPOPROTEIN"/>
    <property type="match status" value="1"/>
</dbReference>
<gene>
    <name evidence="4" type="ORF">EZS27_008290</name>
</gene>